<evidence type="ECO:0000313" key="2">
    <source>
        <dbReference type="Proteomes" id="UP000286268"/>
    </source>
</evidence>
<sequence>MERLYDTYTDEDLIILIGKKSNVDIKVVYERDFQLDDYVDSNYEIFCYSPTYKILNNGYRHIYEKEVYRDLSNLKITYNETGDLEEVGLLFEQNYIPFYINYDQSRLASHIKELIRDISTSFENYVFNNFKDISLHALGVFYFYDGEAIDINLTIGTSEEKEALDKEKDDTEYLGNYSIRATMDEYLKHKLDTLILSIAKDKKADETEILKYIVESIDKNLSEINWKNKTLTDENFTYHTAAMYD</sequence>
<dbReference type="KEGG" id="cmah:C1I91_16255"/>
<dbReference type="AlphaFoldDB" id="A0A410DV28"/>
<organism evidence="1 2">
    <name type="scientific">Clostridium manihotivorum</name>
    <dbReference type="NCBI Taxonomy" id="2320868"/>
    <lineage>
        <taxon>Bacteria</taxon>
        <taxon>Bacillati</taxon>
        <taxon>Bacillota</taxon>
        <taxon>Clostridia</taxon>
        <taxon>Eubacteriales</taxon>
        <taxon>Clostridiaceae</taxon>
        <taxon>Clostridium</taxon>
    </lineage>
</organism>
<reference evidence="1 2" key="1">
    <citation type="submission" date="2018-01" db="EMBL/GenBank/DDBJ databases">
        <title>Genome Sequencing and Assembly of Anaerobacter polyendosporus strain CT4.</title>
        <authorList>
            <person name="Tachaapaikoon C."/>
            <person name="Sutheeworapong S."/>
            <person name="Jenjaroenpun P."/>
            <person name="Wongsurawat T."/>
            <person name="Nookeaw I."/>
            <person name="Cheawchanlertfa P."/>
            <person name="Kosugi A."/>
            <person name="Cheevadhanarak S."/>
            <person name="Ratanakhanokchai K."/>
        </authorList>
    </citation>
    <scope>NUCLEOTIDE SEQUENCE [LARGE SCALE GENOMIC DNA]</scope>
    <source>
        <strain evidence="1 2">CT4</strain>
    </source>
</reference>
<proteinExistence type="predicted"/>
<evidence type="ECO:0000313" key="1">
    <source>
        <dbReference type="EMBL" id="QAA33063.1"/>
    </source>
</evidence>
<accession>A0A410DV28</accession>
<dbReference type="EMBL" id="CP025746">
    <property type="protein sequence ID" value="QAA33063.1"/>
    <property type="molecule type" value="Genomic_DNA"/>
</dbReference>
<name>A0A410DV28_9CLOT</name>
<dbReference type="RefSeq" id="WP_128213795.1">
    <property type="nucleotide sequence ID" value="NZ_CP025746.1"/>
</dbReference>
<protein>
    <submittedName>
        <fullName evidence="1">Uncharacterized protein</fullName>
    </submittedName>
</protein>
<dbReference type="Proteomes" id="UP000286268">
    <property type="component" value="Chromosome"/>
</dbReference>
<gene>
    <name evidence="1" type="ORF">C1I91_16255</name>
</gene>
<keyword evidence="2" id="KW-1185">Reference proteome</keyword>